<evidence type="ECO:0000313" key="2">
    <source>
        <dbReference type="EMBL" id="PWA47581.1"/>
    </source>
</evidence>
<gene>
    <name evidence="2" type="ORF">CTI12_AA501550</name>
</gene>
<feature type="region of interest" description="Disordered" evidence="1">
    <location>
        <begin position="1"/>
        <end position="29"/>
    </location>
</feature>
<dbReference type="OrthoDB" id="1900731at2759"/>
<proteinExistence type="predicted"/>
<evidence type="ECO:0000256" key="1">
    <source>
        <dbReference type="SAM" id="MobiDB-lite"/>
    </source>
</evidence>
<dbReference type="AlphaFoldDB" id="A0A2U1LEZ2"/>
<dbReference type="Proteomes" id="UP000245207">
    <property type="component" value="Unassembled WGS sequence"/>
</dbReference>
<keyword evidence="3" id="KW-1185">Reference proteome</keyword>
<dbReference type="EMBL" id="PKPP01009740">
    <property type="protein sequence ID" value="PWA47581.1"/>
    <property type="molecule type" value="Genomic_DNA"/>
</dbReference>
<reference evidence="2 3" key="1">
    <citation type="journal article" date="2018" name="Mol. Plant">
        <title>The genome of Artemisia annua provides insight into the evolution of Asteraceae family and artemisinin biosynthesis.</title>
        <authorList>
            <person name="Shen Q."/>
            <person name="Zhang L."/>
            <person name="Liao Z."/>
            <person name="Wang S."/>
            <person name="Yan T."/>
            <person name="Shi P."/>
            <person name="Liu M."/>
            <person name="Fu X."/>
            <person name="Pan Q."/>
            <person name="Wang Y."/>
            <person name="Lv Z."/>
            <person name="Lu X."/>
            <person name="Zhang F."/>
            <person name="Jiang W."/>
            <person name="Ma Y."/>
            <person name="Chen M."/>
            <person name="Hao X."/>
            <person name="Li L."/>
            <person name="Tang Y."/>
            <person name="Lv G."/>
            <person name="Zhou Y."/>
            <person name="Sun X."/>
            <person name="Brodelius P.E."/>
            <person name="Rose J.K.C."/>
            <person name="Tang K."/>
        </authorList>
    </citation>
    <scope>NUCLEOTIDE SEQUENCE [LARGE SCALE GENOMIC DNA]</scope>
    <source>
        <strain evidence="3">cv. Huhao1</strain>
        <tissue evidence="2">Leaf</tissue>
    </source>
</reference>
<name>A0A2U1LEZ2_ARTAN</name>
<organism evidence="2 3">
    <name type="scientific">Artemisia annua</name>
    <name type="common">Sweet wormwood</name>
    <dbReference type="NCBI Taxonomy" id="35608"/>
    <lineage>
        <taxon>Eukaryota</taxon>
        <taxon>Viridiplantae</taxon>
        <taxon>Streptophyta</taxon>
        <taxon>Embryophyta</taxon>
        <taxon>Tracheophyta</taxon>
        <taxon>Spermatophyta</taxon>
        <taxon>Magnoliopsida</taxon>
        <taxon>eudicotyledons</taxon>
        <taxon>Gunneridae</taxon>
        <taxon>Pentapetalae</taxon>
        <taxon>asterids</taxon>
        <taxon>campanulids</taxon>
        <taxon>Asterales</taxon>
        <taxon>Asteraceae</taxon>
        <taxon>Asteroideae</taxon>
        <taxon>Anthemideae</taxon>
        <taxon>Artemisiinae</taxon>
        <taxon>Artemisia</taxon>
    </lineage>
</organism>
<protein>
    <submittedName>
        <fullName evidence="2">Uncharacterized protein</fullName>
    </submittedName>
</protein>
<sequence>MGTEGPMDSLDWKSTGDSAKSDPDAGPVVKKGLSKKCNTFQTTIFLLVDPCLLTLQFMGHAFLVQLELG</sequence>
<accession>A0A2U1LEZ2</accession>
<comment type="caution">
    <text evidence="2">The sequence shown here is derived from an EMBL/GenBank/DDBJ whole genome shotgun (WGS) entry which is preliminary data.</text>
</comment>
<evidence type="ECO:0000313" key="3">
    <source>
        <dbReference type="Proteomes" id="UP000245207"/>
    </source>
</evidence>